<dbReference type="RefSeq" id="XP_001749020.1">
    <property type="nucleotide sequence ID" value="XM_001748968.1"/>
</dbReference>
<dbReference type="InParanoid" id="A9V8J5"/>
<dbReference type="InterPro" id="IPR000719">
    <property type="entry name" value="Prot_kinase_dom"/>
</dbReference>
<dbReference type="GeneID" id="5894278"/>
<dbReference type="EMBL" id="CH991568">
    <property type="protein sequence ID" value="EDQ86095.1"/>
    <property type="molecule type" value="Genomic_DNA"/>
</dbReference>
<dbReference type="GO" id="GO:0005524">
    <property type="term" value="F:ATP binding"/>
    <property type="evidence" value="ECO:0007669"/>
    <property type="project" value="InterPro"/>
</dbReference>
<dbReference type="PANTHER" id="PTHR24144:SF5">
    <property type="entry name" value="BTB DOMAIN-CONTAINING PROTEIN"/>
    <property type="match status" value="1"/>
</dbReference>
<sequence length="516" mass="57558">MAEVDPSLTLFSLGQLDFQYNQNHKVYKARAALPEQPEQDLAVKEYAFAQQHKQDQCRTFLRELRAMRKLAHSNIIPFLGAFVDVHSGHACAYLVQPWCAQGDLQQWLSTARHLATSTVIAGLMNQLRTALAFVHSKGLVHRDIKLSNVMLDGSEDQPTVRLGAFDIAKAAAEAMMLSCTATASLGYVAPEVLFGDGRVGARPAQDAFSFGCVLYNTYMFPQTVPPAHPWIFEVADQCRWSIDASDGTFSFPHLAAEMCDLRSDLQMETRALLATDPKQRPSLFCAGQLAQRPVAGQVGPAIDVLRDAPELILEVTDLLKQLSIDGRGPANMTVQRVERVENPVLWERYSAKRREMLHRITNHEHYNQLQTATMDALSGLPALLRDRSCQERLLLHGIPPDRLLRDKIVRLGLDYGFDGHRFGRGIYLADDIGRSHHRNASSGPGSKRMLIITRALLGHTHVHRAPLSCELPPVLPLAPNNERYDSIIDAPPEGFREVVMFDNAQTYPELVVSYTV</sequence>
<name>A9V8J5_MONBE</name>
<dbReference type="GO" id="GO:0003950">
    <property type="term" value="F:NAD+ poly-ADP-ribosyltransferase activity"/>
    <property type="evidence" value="ECO:0007669"/>
    <property type="project" value="InterPro"/>
</dbReference>
<dbReference type="Pfam" id="PF00069">
    <property type="entry name" value="Pkinase"/>
    <property type="match status" value="1"/>
</dbReference>
<dbReference type="Gene3D" id="1.10.510.10">
    <property type="entry name" value="Transferase(Phosphotransferase) domain 1"/>
    <property type="match status" value="1"/>
</dbReference>
<dbReference type="PROSITE" id="PS00108">
    <property type="entry name" value="PROTEIN_KINASE_ST"/>
    <property type="match status" value="1"/>
</dbReference>
<protein>
    <recommendedName>
        <fullName evidence="1">Protein kinase domain-containing protein</fullName>
    </recommendedName>
</protein>
<keyword evidence="3" id="KW-1185">Reference proteome</keyword>
<dbReference type="STRING" id="81824.A9V8J5"/>
<dbReference type="SUPFAM" id="SSF56399">
    <property type="entry name" value="ADP-ribosylation"/>
    <property type="match status" value="1"/>
</dbReference>
<dbReference type="InterPro" id="IPR011009">
    <property type="entry name" value="Kinase-like_dom_sf"/>
</dbReference>
<evidence type="ECO:0000313" key="3">
    <source>
        <dbReference type="Proteomes" id="UP000001357"/>
    </source>
</evidence>
<dbReference type="AlphaFoldDB" id="A9V8J5"/>
<dbReference type="Pfam" id="PF00644">
    <property type="entry name" value="PARP"/>
    <property type="match status" value="1"/>
</dbReference>
<dbReference type="eggNOG" id="KOG0575">
    <property type="taxonomic scope" value="Eukaryota"/>
</dbReference>
<dbReference type="PANTHER" id="PTHR24144">
    <property type="entry name" value="ANKYRIN REPEAT DOMAIN-CONTAINING PROTEIN 49"/>
    <property type="match status" value="1"/>
</dbReference>
<proteinExistence type="predicted"/>
<feature type="domain" description="Protein kinase" evidence="1">
    <location>
        <begin position="1"/>
        <end position="295"/>
    </location>
</feature>
<dbReference type="Gene3D" id="3.90.228.10">
    <property type="match status" value="1"/>
</dbReference>
<dbReference type="GO" id="GO:0004672">
    <property type="term" value="F:protein kinase activity"/>
    <property type="evidence" value="ECO:0007669"/>
    <property type="project" value="InterPro"/>
</dbReference>
<dbReference type="Proteomes" id="UP000001357">
    <property type="component" value="Unassembled WGS sequence"/>
</dbReference>
<dbReference type="PROSITE" id="PS50011">
    <property type="entry name" value="PROTEIN_KINASE_DOM"/>
    <property type="match status" value="1"/>
</dbReference>
<dbReference type="SUPFAM" id="SSF56112">
    <property type="entry name" value="Protein kinase-like (PK-like)"/>
    <property type="match status" value="1"/>
</dbReference>
<gene>
    <name evidence="2" type="ORF">MONBRDRAFT_28564</name>
</gene>
<dbReference type="InterPro" id="IPR008271">
    <property type="entry name" value="Ser/Thr_kinase_AS"/>
</dbReference>
<organism evidence="2 3">
    <name type="scientific">Monosiga brevicollis</name>
    <name type="common">Choanoflagellate</name>
    <dbReference type="NCBI Taxonomy" id="81824"/>
    <lineage>
        <taxon>Eukaryota</taxon>
        <taxon>Choanoflagellata</taxon>
        <taxon>Craspedida</taxon>
        <taxon>Salpingoecidae</taxon>
        <taxon>Monosiga</taxon>
    </lineage>
</organism>
<evidence type="ECO:0000313" key="2">
    <source>
        <dbReference type="EMBL" id="EDQ86095.1"/>
    </source>
</evidence>
<dbReference type="SMART" id="SM00220">
    <property type="entry name" value="S_TKc"/>
    <property type="match status" value="1"/>
</dbReference>
<accession>A9V8J5</accession>
<dbReference type="KEGG" id="mbr:MONBRDRAFT_28564"/>
<evidence type="ECO:0000259" key="1">
    <source>
        <dbReference type="PROSITE" id="PS50011"/>
    </source>
</evidence>
<reference evidence="2 3" key="1">
    <citation type="journal article" date="2008" name="Nature">
        <title>The genome of the choanoflagellate Monosiga brevicollis and the origin of metazoans.</title>
        <authorList>
            <consortium name="JGI Sequencing"/>
            <person name="King N."/>
            <person name="Westbrook M.J."/>
            <person name="Young S.L."/>
            <person name="Kuo A."/>
            <person name="Abedin M."/>
            <person name="Chapman J."/>
            <person name="Fairclough S."/>
            <person name="Hellsten U."/>
            <person name="Isogai Y."/>
            <person name="Letunic I."/>
            <person name="Marr M."/>
            <person name="Pincus D."/>
            <person name="Putnam N."/>
            <person name="Rokas A."/>
            <person name="Wright K.J."/>
            <person name="Zuzow R."/>
            <person name="Dirks W."/>
            <person name="Good M."/>
            <person name="Goodstein D."/>
            <person name="Lemons D."/>
            <person name="Li W."/>
            <person name="Lyons J.B."/>
            <person name="Morris A."/>
            <person name="Nichols S."/>
            <person name="Richter D.J."/>
            <person name="Salamov A."/>
            <person name="Bork P."/>
            <person name="Lim W.A."/>
            <person name="Manning G."/>
            <person name="Miller W.T."/>
            <person name="McGinnis W."/>
            <person name="Shapiro H."/>
            <person name="Tjian R."/>
            <person name="Grigoriev I.V."/>
            <person name="Rokhsar D."/>
        </authorList>
    </citation>
    <scope>NUCLEOTIDE SEQUENCE [LARGE SCALE GENOMIC DNA]</scope>
    <source>
        <strain evidence="3">MX1 / ATCC 50154</strain>
    </source>
</reference>
<dbReference type="InterPro" id="IPR012317">
    <property type="entry name" value="Poly(ADP-ribose)pol_cat_dom"/>
</dbReference>